<protein>
    <submittedName>
        <fullName evidence="1">Uncharacterized protein</fullName>
    </submittedName>
</protein>
<accession>A0ACC0LTK9</accession>
<gene>
    <name evidence="1" type="ORF">RHMOL_Rhmol11G0182800</name>
</gene>
<evidence type="ECO:0000313" key="1">
    <source>
        <dbReference type="EMBL" id="KAI8532045.1"/>
    </source>
</evidence>
<name>A0ACC0LTK9_RHOML</name>
<dbReference type="Proteomes" id="UP001062846">
    <property type="component" value="Chromosome 11"/>
</dbReference>
<sequence>MWEMALHESTSPSSSAAAMVHVLNFVWDQMDMRIVLNRSRKLAFEIAALSNLKVFDLESTETMHLPTEIRELTSLRCFRVSLCARANHYCSVTKQKILKN</sequence>
<organism evidence="1 2">
    <name type="scientific">Rhododendron molle</name>
    <name type="common">Chinese azalea</name>
    <name type="synonym">Azalea mollis</name>
    <dbReference type="NCBI Taxonomy" id="49168"/>
    <lineage>
        <taxon>Eukaryota</taxon>
        <taxon>Viridiplantae</taxon>
        <taxon>Streptophyta</taxon>
        <taxon>Embryophyta</taxon>
        <taxon>Tracheophyta</taxon>
        <taxon>Spermatophyta</taxon>
        <taxon>Magnoliopsida</taxon>
        <taxon>eudicotyledons</taxon>
        <taxon>Gunneridae</taxon>
        <taxon>Pentapetalae</taxon>
        <taxon>asterids</taxon>
        <taxon>Ericales</taxon>
        <taxon>Ericaceae</taxon>
        <taxon>Ericoideae</taxon>
        <taxon>Rhodoreae</taxon>
        <taxon>Rhododendron</taxon>
    </lineage>
</organism>
<proteinExistence type="predicted"/>
<evidence type="ECO:0000313" key="2">
    <source>
        <dbReference type="Proteomes" id="UP001062846"/>
    </source>
</evidence>
<reference evidence="1" key="1">
    <citation type="submission" date="2022-02" db="EMBL/GenBank/DDBJ databases">
        <title>Plant Genome Project.</title>
        <authorList>
            <person name="Zhang R.-G."/>
        </authorList>
    </citation>
    <scope>NUCLEOTIDE SEQUENCE</scope>
    <source>
        <strain evidence="1">AT1</strain>
    </source>
</reference>
<keyword evidence="2" id="KW-1185">Reference proteome</keyword>
<comment type="caution">
    <text evidence="1">The sequence shown here is derived from an EMBL/GenBank/DDBJ whole genome shotgun (WGS) entry which is preliminary data.</text>
</comment>
<dbReference type="EMBL" id="CM046398">
    <property type="protein sequence ID" value="KAI8532045.1"/>
    <property type="molecule type" value="Genomic_DNA"/>
</dbReference>